<comment type="caution">
    <text evidence="1">The sequence shown here is derived from an EMBL/GenBank/DDBJ whole genome shotgun (WGS) entry which is preliminary data.</text>
</comment>
<dbReference type="VEuPathDB" id="FungiDB:P174DRAFT_429307"/>
<protein>
    <submittedName>
        <fullName evidence="1">RBP protein</fullName>
    </submittedName>
</protein>
<accession>A0A2I1CB63</accession>
<evidence type="ECO:0000313" key="2">
    <source>
        <dbReference type="Proteomes" id="UP000234474"/>
    </source>
</evidence>
<sequence>MITQLPIHDLPMDQPLPSQERDYSFGKGYCWIMTATERAHIAKMLTVDISDLSIRGNIMLQDRGVCSCCGKHTGLDDMVHNAMFAGVHTPEFMLNILKTGPTGPSPAHNIICSRCGTKHEGDYSWIPPAEVWDFDE</sequence>
<proteinExistence type="predicted"/>
<dbReference type="Proteomes" id="UP000234474">
    <property type="component" value="Unassembled WGS sequence"/>
</dbReference>
<dbReference type="RefSeq" id="XP_024683462.1">
    <property type="nucleotide sequence ID" value="XM_024825567.1"/>
</dbReference>
<dbReference type="AlphaFoldDB" id="A0A2I1CB63"/>
<organism evidence="1 2">
    <name type="scientific">Aspergillus novofumigatus (strain IBT 16806)</name>
    <dbReference type="NCBI Taxonomy" id="1392255"/>
    <lineage>
        <taxon>Eukaryota</taxon>
        <taxon>Fungi</taxon>
        <taxon>Dikarya</taxon>
        <taxon>Ascomycota</taxon>
        <taxon>Pezizomycotina</taxon>
        <taxon>Eurotiomycetes</taxon>
        <taxon>Eurotiomycetidae</taxon>
        <taxon>Eurotiales</taxon>
        <taxon>Aspergillaceae</taxon>
        <taxon>Aspergillus</taxon>
        <taxon>Aspergillus subgen. Fumigati</taxon>
    </lineage>
</organism>
<gene>
    <name evidence="1" type="ORF">P174DRAFT_429307</name>
</gene>
<evidence type="ECO:0000313" key="1">
    <source>
        <dbReference type="EMBL" id="PKX94867.1"/>
    </source>
</evidence>
<reference evidence="2" key="1">
    <citation type="journal article" date="2018" name="Proc. Natl. Acad. Sci. U.S.A.">
        <title>Linking secondary metabolites to gene clusters through genome sequencing of six diverse Aspergillus species.</title>
        <authorList>
            <person name="Kaerboelling I."/>
            <person name="Vesth T.C."/>
            <person name="Frisvad J.C."/>
            <person name="Nybo J.L."/>
            <person name="Theobald S."/>
            <person name="Kuo A."/>
            <person name="Bowyer P."/>
            <person name="Matsuda Y."/>
            <person name="Mondo S."/>
            <person name="Lyhne E.K."/>
            <person name="Kogle M.E."/>
            <person name="Clum A."/>
            <person name="Lipzen A."/>
            <person name="Salamov A."/>
            <person name="Ngan C.Y."/>
            <person name="Daum C."/>
            <person name="Chiniquy J."/>
            <person name="Barry K."/>
            <person name="LaButti K."/>
            <person name="Haridas S."/>
            <person name="Simmons B.A."/>
            <person name="Magnuson J.K."/>
            <person name="Mortensen U.H."/>
            <person name="Larsen T.O."/>
            <person name="Grigoriev I.V."/>
            <person name="Baker S.E."/>
            <person name="Andersen M.R."/>
        </authorList>
    </citation>
    <scope>NUCLEOTIDE SEQUENCE [LARGE SCALE GENOMIC DNA]</scope>
    <source>
        <strain evidence="2">IBT 16806</strain>
    </source>
</reference>
<dbReference type="OrthoDB" id="5271370at2759"/>
<dbReference type="OMA" id="KHYITCS"/>
<dbReference type="GeneID" id="36532892"/>
<keyword evidence="2" id="KW-1185">Reference proteome</keyword>
<dbReference type="EMBL" id="MSZS01000003">
    <property type="protein sequence ID" value="PKX94867.1"/>
    <property type="molecule type" value="Genomic_DNA"/>
</dbReference>
<name>A0A2I1CB63_ASPN1</name>